<dbReference type="Pfam" id="PF09362">
    <property type="entry name" value="DUF1996"/>
    <property type="match status" value="1"/>
</dbReference>
<dbReference type="PANTHER" id="PTHR43662:SF7">
    <property type="entry name" value="DUF1996 DOMAIN-CONTAINING PROTEIN"/>
    <property type="match status" value="1"/>
</dbReference>
<accession>A0A318ZHC3</accession>
<dbReference type="InterPro" id="IPR018535">
    <property type="entry name" value="DUF1996"/>
</dbReference>
<evidence type="ECO:0000313" key="4">
    <source>
        <dbReference type="Proteomes" id="UP000248349"/>
    </source>
</evidence>
<feature type="compositionally biased region" description="Low complexity" evidence="1">
    <location>
        <begin position="833"/>
        <end position="845"/>
    </location>
</feature>
<feature type="compositionally biased region" description="Polar residues" evidence="1">
    <location>
        <begin position="821"/>
        <end position="832"/>
    </location>
</feature>
<dbReference type="GeneID" id="37076173"/>
<dbReference type="PANTHER" id="PTHR43662">
    <property type="match status" value="1"/>
</dbReference>
<reference evidence="3 4" key="1">
    <citation type="submission" date="2016-12" db="EMBL/GenBank/DDBJ databases">
        <title>The genomes of Aspergillus section Nigri reveals drivers in fungal speciation.</title>
        <authorList>
            <consortium name="DOE Joint Genome Institute"/>
            <person name="Vesth T.C."/>
            <person name="Nybo J."/>
            <person name="Theobald S."/>
            <person name="Brandl J."/>
            <person name="Frisvad J.C."/>
            <person name="Nielsen K.F."/>
            <person name="Lyhne E.K."/>
            <person name="Kogle M.E."/>
            <person name="Kuo A."/>
            <person name="Riley R."/>
            <person name="Clum A."/>
            <person name="Nolan M."/>
            <person name="Lipzen A."/>
            <person name="Salamov A."/>
            <person name="Henrissat B."/>
            <person name="Wiebenga A."/>
            <person name="De Vries R.P."/>
            <person name="Grigoriev I.V."/>
            <person name="Mortensen U.H."/>
            <person name="Andersen M.R."/>
            <person name="Baker S.E."/>
        </authorList>
    </citation>
    <scope>NUCLEOTIDE SEQUENCE [LARGE SCALE GENOMIC DNA]</scope>
    <source>
        <strain evidence="3 4">JOP 1030-1</strain>
    </source>
</reference>
<dbReference type="RefSeq" id="XP_025431746.1">
    <property type="nucleotide sequence ID" value="XM_025574945.1"/>
</dbReference>
<sequence>MSANEASLRQSSCTSCAVTQDKSAYWAPALYFVHQNGDAELVNEVGGMLAYYLLNGDNVTAFPDNFRMMAGDTYLRDFPWPVPDPPQAEWTGDDLSQEALRQKAVGFNCLNYEKDPEPSLARHFLPNKTYLDEHCTQGVRFELMFPSCWNGKDVDTPDHKSHLAYPSLVMDGKCPKGFEHRLVSLFYENIWDTYAFKSKKGDFVLANGDPTGYGYHGDFMYGWESNVLQQAVNTCTNMSGEVSDCPIFNLQSDEKQGECRFSVPDALKNEDVNYHKGGLPNNLVIQSGPAYASPVRYSTTTTTTTAAGGHGRPTPVIIDDLPNVGVGIDLGFLSAGLHVALPGLTTSSPTTAKAWEPTAPPVVVEAPPAHPTTAPATHAHTAVEAPLVSATSTTSAAQVSIPSTFSTSGISTVSIRPSSLASSSVTPVLSTMAVKSSTLLAYSQALSSSGVFAKPSAVVPPLSTDLATTIAKPSIIMSSAVLGVSSSIADPSPPSSSAITQSSALFAASSPVVASSSDASKSSVLNPSEPKSSLAMVAMSSTPLLSSMLNPPSTVSSSQAMLASSSIAALATSTTSKPLIPTPSPTTSASQTVMSAALLASSAAPESTKSIVASSTQAPPSTTSILSVNTALPVSSTFAVAAKPPVLATPSSTSVPLIKTAAQTSSASEMVYEQTTLTSTSSTPVMASPSASSTFAIAAKPAVTTSTATSAPLIKSAISSSTSPSVAKSNAVTRTTSTALIKTTTSVSSTLAMTPRPLTAAYQAAESSTSALLASDDWEQITTWSPPSSTSSADTVSSTSVVYVEQEIIVLVDDQGVPIETQTGSLATPSKPTSSVMSGMSSGVTASERPRWKRDGIHRHAYKHLRHGHSH</sequence>
<name>A0A318ZHC3_9EURO</name>
<dbReference type="OrthoDB" id="74764at2759"/>
<dbReference type="Proteomes" id="UP000248349">
    <property type="component" value="Unassembled WGS sequence"/>
</dbReference>
<feature type="domain" description="DUF1996" evidence="2">
    <location>
        <begin position="3"/>
        <end position="223"/>
    </location>
</feature>
<dbReference type="AlphaFoldDB" id="A0A318ZHC3"/>
<evidence type="ECO:0000313" key="3">
    <source>
        <dbReference type="EMBL" id="PYH45764.1"/>
    </source>
</evidence>
<dbReference type="EMBL" id="KZ821230">
    <property type="protein sequence ID" value="PYH45764.1"/>
    <property type="molecule type" value="Genomic_DNA"/>
</dbReference>
<proteinExistence type="predicted"/>
<evidence type="ECO:0000259" key="2">
    <source>
        <dbReference type="Pfam" id="PF09362"/>
    </source>
</evidence>
<keyword evidence="4" id="KW-1185">Reference proteome</keyword>
<evidence type="ECO:0000256" key="1">
    <source>
        <dbReference type="SAM" id="MobiDB-lite"/>
    </source>
</evidence>
<gene>
    <name evidence="3" type="ORF">BP01DRAFT_356400</name>
</gene>
<protein>
    <recommendedName>
        <fullName evidence="2">DUF1996 domain-containing protein</fullName>
    </recommendedName>
</protein>
<feature type="region of interest" description="Disordered" evidence="1">
    <location>
        <begin position="821"/>
        <end position="848"/>
    </location>
</feature>
<organism evidence="3 4">
    <name type="scientific">Aspergillus saccharolyticus JOP 1030-1</name>
    <dbReference type="NCBI Taxonomy" id="1450539"/>
    <lineage>
        <taxon>Eukaryota</taxon>
        <taxon>Fungi</taxon>
        <taxon>Dikarya</taxon>
        <taxon>Ascomycota</taxon>
        <taxon>Pezizomycotina</taxon>
        <taxon>Eurotiomycetes</taxon>
        <taxon>Eurotiomycetidae</taxon>
        <taxon>Eurotiales</taxon>
        <taxon>Aspergillaceae</taxon>
        <taxon>Aspergillus</taxon>
        <taxon>Aspergillus subgen. Circumdati</taxon>
    </lineage>
</organism>